<keyword evidence="9" id="KW-0573">Peptidoglycan synthesis</keyword>
<evidence type="ECO:0000256" key="14">
    <source>
        <dbReference type="RuleBase" id="RU004016"/>
    </source>
</evidence>
<evidence type="ECO:0000256" key="6">
    <source>
        <dbReference type="ARBA" id="ARBA00022729"/>
    </source>
</evidence>
<feature type="signal peptide" evidence="15">
    <location>
        <begin position="1"/>
        <end position="24"/>
    </location>
</feature>
<dbReference type="Pfam" id="PF00768">
    <property type="entry name" value="Peptidase_S11"/>
    <property type="match status" value="1"/>
</dbReference>
<dbReference type="Proteomes" id="UP000286947">
    <property type="component" value="Unassembled WGS sequence"/>
</dbReference>
<evidence type="ECO:0000256" key="7">
    <source>
        <dbReference type="ARBA" id="ARBA00022801"/>
    </source>
</evidence>
<dbReference type="EC" id="3.4.16.4" evidence="3"/>
<dbReference type="EMBL" id="PQSP01000002">
    <property type="protein sequence ID" value="RUS67235.1"/>
    <property type="molecule type" value="Genomic_DNA"/>
</dbReference>
<evidence type="ECO:0000256" key="3">
    <source>
        <dbReference type="ARBA" id="ARBA00012448"/>
    </source>
</evidence>
<evidence type="ECO:0000256" key="15">
    <source>
        <dbReference type="SAM" id="SignalP"/>
    </source>
</evidence>
<keyword evidence="18" id="KW-1185">Reference proteome</keyword>
<gene>
    <name evidence="17" type="primary">dacC</name>
    <name evidence="17" type="ORF">CUZ56_01177</name>
</gene>
<dbReference type="InterPro" id="IPR012907">
    <property type="entry name" value="Peptidase_S11_C"/>
</dbReference>
<dbReference type="Gene3D" id="3.40.710.10">
    <property type="entry name" value="DD-peptidase/beta-lactamase superfamily"/>
    <property type="match status" value="1"/>
</dbReference>
<dbReference type="PRINTS" id="PR00725">
    <property type="entry name" value="DADACBPTASE1"/>
</dbReference>
<evidence type="ECO:0000256" key="12">
    <source>
        <dbReference type="PIRSR" id="PIRSR618044-1"/>
    </source>
</evidence>
<proteinExistence type="inferred from homology"/>
<evidence type="ECO:0000313" key="18">
    <source>
        <dbReference type="Proteomes" id="UP000286947"/>
    </source>
</evidence>
<keyword evidence="4 17" id="KW-0121">Carboxypeptidase</keyword>
<dbReference type="AlphaFoldDB" id="A0A433SET0"/>
<dbReference type="PANTHER" id="PTHR21581:SF6">
    <property type="entry name" value="TRAFFICKING PROTEIN PARTICLE COMPLEX SUBUNIT 12"/>
    <property type="match status" value="1"/>
</dbReference>
<dbReference type="UniPathway" id="UPA00219"/>
<dbReference type="PANTHER" id="PTHR21581">
    <property type="entry name" value="D-ALANYL-D-ALANINE CARBOXYPEPTIDASE"/>
    <property type="match status" value="1"/>
</dbReference>
<evidence type="ECO:0000256" key="11">
    <source>
        <dbReference type="ARBA" id="ARBA00034000"/>
    </source>
</evidence>
<feature type="active site" evidence="12">
    <location>
        <position position="142"/>
    </location>
</feature>
<dbReference type="GO" id="GO:0008360">
    <property type="term" value="P:regulation of cell shape"/>
    <property type="evidence" value="ECO:0007669"/>
    <property type="project" value="UniProtKB-KW"/>
</dbReference>
<dbReference type="SUPFAM" id="SSF56601">
    <property type="entry name" value="beta-lactamase/transpeptidase-like"/>
    <property type="match status" value="1"/>
</dbReference>
<comment type="similarity">
    <text evidence="2 14">Belongs to the peptidase S11 family.</text>
</comment>
<keyword evidence="8" id="KW-0133">Cell shape</keyword>
<dbReference type="Pfam" id="PF07943">
    <property type="entry name" value="PBP5_C"/>
    <property type="match status" value="1"/>
</dbReference>
<evidence type="ECO:0000256" key="2">
    <source>
        <dbReference type="ARBA" id="ARBA00007164"/>
    </source>
</evidence>
<comment type="pathway">
    <text evidence="1">Cell wall biogenesis; peptidoglycan biosynthesis.</text>
</comment>
<sequence precursor="true">MKRLGSWVLACTMAWAGFSATAWAQQPAAEATAAATASSTAPVNPALPQPPAIAAKSYLLMDVNSGQILAESNADMLVEPASLTKLMAAYLVFDALRTNRLTLEQTLPVSARARNMEGSRMFVEQNAQVKVEDLIKGMIVQSGNDATVVLAEGVGGSVENFVSMMNQQAHLLGMRNTTFKNVEGLPDPGHMTTARDLAILASRLMTDFPKEYQYYSMKEFTYPPEGENVKSITQPNRNRLLFLDPSVDGLKTGHTSSAGFCLVASAARDFPNLSSKRRLLSIVLGTDSDKIRTEESQKLLNWGFAAWDDVQVYAANAEIVKPRVWKGSVNEVKLGSLQPIVVTVPRGMATSLKPTVTYNDPLMAPITRGQEAGELKIALETPTGPMHISTHKLVALENVGEAGFFGRMWDGFRLWIR</sequence>
<evidence type="ECO:0000313" key="17">
    <source>
        <dbReference type="EMBL" id="RUS67235.1"/>
    </source>
</evidence>
<organism evidence="17 18">
    <name type="scientific">Saezia sanguinis</name>
    <dbReference type="NCBI Taxonomy" id="1965230"/>
    <lineage>
        <taxon>Bacteria</taxon>
        <taxon>Pseudomonadati</taxon>
        <taxon>Pseudomonadota</taxon>
        <taxon>Betaproteobacteria</taxon>
        <taxon>Burkholderiales</taxon>
        <taxon>Saeziaceae</taxon>
        <taxon>Saezia</taxon>
    </lineage>
</organism>
<evidence type="ECO:0000256" key="1">
    <source>
        <dbReference type="ARBA" id="ARBA00004752"/>
    </source>
</evidence>
<evidence type="ECO:0000256" key="10">
    <source>
        <dbReference type="ARBA" id="ARBA00023316"/>
    </source>
</evidence>
<dbReference type="GO" id="GO:0009252">
    <property type="term" value="P:peptidoglycan biosynthetic process"/>
    <property type="evidence" value="ECO:0007669"/>
    <property type="project" value="UniProtKB-UniPathway"/>
</dbReference>
<comment type="catalytic activity">
    <reaction evidence="11">
        <text>Preferential cleavage: (Ac)2-L-Lys-D-Ala-|-D-Ala. Also transpeptidation of peptidyl-alanyl moieties that are N-acyl substituents of D-alanine.</text>
        <dbReference type="EC" id="3.4.16.4"/>
    </reaction>
</comment>
<dbReference type="GO" id="GO:0071555">
    <property type="term" value="P:cell wall organization"/>
    <property type="evidence" value="ECO:0007669"/>
    <property type="project" value="UniProtKB-KW"/>
</dbReference>
<comment type="caution">
    <text evidence="17">The sequence shown here is derived from an EMBL/GenBank/DDBJ whole genome shotgun (WGS) entry which is preliminary data.</text>
</comment>
<feature type="binding site" evidence="13">
    <location>
        <position position="251"/>
    </location>
    <ligand>
        <name>substrate</name>
    </ligand>
</feature>
<name>A0A433SET0_9BURK</name>
<evidence type="ECO:0000256" key="8">
    <source>
        <dbReference type="ARBA" id="ARBA00022960"/>
    </source>
</evidence>
<keyword evidence="6 15" id="KW-0732">Signal</keyword>
<dbReference type="GO" id="GO:0006508">
    <property type="term" value="P:proteolysis"/>
    <property type="evidence" value="ECO:0007669"/>
    <property type="project" value="UniProtKB-KW"/>
</dbReference>
<evidence type="ECO:0000256" key="5">
    <source>
        <dbReference type="ARBA" id="ARBA00022670"/>
    </source>
</evidence>
<evidence type="ECO:0000256" key="4">
    <source>
        <dbReference type="ARBA" id="ARBA00022645"/>
    </source>
</evidence>
<keyword evidence="5" id="KW-0645">Protease</keyword>
<dbReference type="InterPro" id="IPR037167">
    <property type="entry name" value="Peptidase_S11_C_sf"/>
</dbReference>
<dbReference type="SMART" id="SM00936">
    <property type="entry name" value="PBP5_C"/>
    <property type="match status" value="1"/>
</dbReference>
<feature type="active site" description="Proton acceptor" evidence="12">
    <location>
        <position position="85"/>
    </location>
</feature>
<dbReference type="Gene3D" id="2.60.410.10">
    <property type="entry name" value="D-Ala-D-Ala carboxypeptidase, C-terminal domain"/>
    <property type="match status" value="1"/>
</dbReference>
<dbReference type="OrthoDB" id="9795979at2"/>
<keyword evidence="10" id="KW-0961">Cell wall biogenesis/degradation</keyword>
<evidence type="ECO:0000256" key="9">
    <source>
        <dbReference type="ARBA" id="ARBA00022984"/>
    </source>
</evidence>
<protein>
    <recommendedName>
        <fullName evidence="3">serine-type D-Ala-D-Ala carboxypeptidase</fullName>
        <ecNumber evidence="3">3.4.16.4</ecNumber>
    </recommendedName>
</protein>
<dbReference type="InterPro" id="IPR012338">
    <property type="entry name" value="Beta-lactam/transpept-like"/>
</dbReference>
<feature type="chain" id="PRO_5019135401" description="serine-type D-Ala-D-Ala carboxypeptidase" evidence="15">
    <location>
        <begin position="25"/>
        <end position="417"/>
    </location>
</feature>
<reference evidence="17 18" key="1">
    <citation type="submission" date="2018-01" db="EMBL/GenBank/DDBJ databases">
        <title>Saezia sanguinis gen. nov., sp. nov., in the order Burkholderiales isolated from human blood.</title>
        <authorList>
            <person name="Medina-Pascual M.J."/>
            <person name="Valdezate S."/>
            <person name="Monzon S."/>
            <person name="Cuesta I."/>
            <person name="Carrasco G."/>
            <person name="Villalon P."/>
            <person name="Saez-Nieto J.A."/>
        </authorList>
    </citation>
    <scope>NUCLEOTIDE SEQUENCE [LARGE SCALE GENOMIC DNA]</scope>
    <source>
        <strain evidence="17 18">CNM695-12</strain>
    </source>
</reference>
<keyword evidence="7 17" id="KW-0378">Hydrolase</keyword>
<dbReference type="InterPro" id="IPR018044">
    <property type="entry name" value="Peptidase_S11"/>
</dbReference>
<dbReference type="GO" id="GO:0009002">
    <property type="term" value="F:serine-type D-Ala-D-Ala carboxypeptidase activity"/>
    <property type="evidence" value="ECO:0007669"/>
    <property type="project" value="UniProtKB-EC"/>
</dbReference>
<evidence type="ECO:0000259" key="16">
    <source>
        <dbReference type="SMART" id="SM00936"/>
    </source>
</evidence>
<dbReference type="InterPro" id="IPR001967">
    <property type="entry name" value="Peptidase_S11_N"/>
</dbReference>
<feature type="active site" description="Acyl-ester intermediate" evidence="12">
    <location>
        <position position="82"/>
    </location>
</feature>
<accession>A0A433SET0</accession>
<feature type="domain" description="Peptidase S11 D-Ala-D-Ala carboxypeptidase A C-terminal" evidence="16">
    <location>
        <begin position="307"/>
        <end position="401"/>
    </location>
</feature>
<evidence type="ECO:0000256" key="13">
    <source>
        <dbReference type="PIRSR" id="PIRSR618044-2"/>
    </source>
</evidence>